<organism evidence="2 3">
    <name type="scientific">Microbotryum intermedium</name>
    <dbReference type="NCBI Taxonomy" id="269621"/>
    <lineage>
        <taxon>Eukaryota</taxon>
        <taxon>Fungi</taxon>
        <taxon>Dikarya</taxon>
        <taxon>Basidiomycota</taxon>
        <taxon>Pucciniomycotina</taxon>
        <taxon>Microbotryomycetes</taxon>
        <taxon>Microbotryales</taxon>
        <taxon>Microbotryaceae</taxon>
        <taxon>Microbotryum</taxon>
    </lineage>
</organism>
<feature type="domain" description="Ribonuclease H1 N-terminal" evidence="1">
    <location>
        <begin position="14"/>
        <end position="43"/>
    </location>
</feature>
<dbReference type="EMBL" id="FMSP01000004">
    <property type="protein sequence ID" value="SCV69014.1"/>
    <property type="molecule type" value="Genomic_DNA"/>
</dbReference>
<dbReference type="InterPro" id="IPR037056">
    <property type="entry name" value="RNase_H1_N_sf"/>
</dbReference>
<dbReference type="SUPFAM" id="SSF55658">
    <property type="entry name" value="L9 N-domain-like"/>
    <property type="match status" value="1"/>
</dbReference>
<evidence type="ECO:0000259" key="1">
    <source>
        <dbReference type="Pfam" id="PF01693"/>
    </source>
</evidence>
<reference evidence="3" key="1">
    <citation type="submission" date="2016-09" db="EMBL/GenBank/DDBJ databases">
        <authorList>
            <person name="Jeantristanb JTB J.-T."/>
            <person name="Ricardo R."/>
        </authorList>
    </citation>
    <scope>NUCLEOTIDE SEQUENCE [LARGE SCALE GENOMIC DNA]</scope>
</reference>
<gene>
    <name evidence="2" type="ORF">BQ2448_2034</name>
</gene>
<evidence type="ECO:0000313" key="2">
    <source>
        <dbReference type="EMBL" id="SCV69014.1"/>
    </source>
</evidence>
<protein>
    <submittedName>
        <fullName evidence="2">BQ2448_2034 protein</fullName>
    </submittedName>
</protein>
<proteinExistence type="predicted"/>
<dbReference type="Gene3D" id="3.40.970.10">
    <property type="entry name" value="Ribonuclease H1, N-terminal domain"/>
    <property type="match status" value="1"/>
</dbReference>
<dbReference type="Proteomes" id="UP000198372">
    <property type="component" value="Unassembled WGS sequence"/>
</dbReference>
<dbReference type="InterPro" id="IPR009027">
    <property type="entry name" value="Ribosomal_bL9/RNase_H1_N"/>
</dbReference>
<keyword evidence="3" id="KW-1185">Reference proteome</keyword>
<evidence type="ECO:0000313" key="3">
    <source>
        <dbReference type="Proteomes" id="UP000198372"/>
    </source>
</evidence>
<dbReference type="InterPro" id="IPR011320">
    <property type="entry name" value="RNase_H1_N"/>
</dbReference>
<dbReference type="Pfam" id="PF01693">
    <property type="entry name" value="Cauli_VI"/>
    <property type="match status" value="1"/>
</dbReference>
<dbReference type="OrthoDB" id="245563at2759"/>
<accession>A0A238FAU9</accession>
<name>A0A238FAU9_9BASI</name>
<dbReference type="AlphaFoldDB" id="A0A238FAU9"/>
<sequence length="43" mass="4826">MPLCRSGSADLHLRYGRQPAVYNSWPETEAQVKGYSGAEPKKF</sequence>